<dbReference type="Proteomes" id="UP000325081">
    <property type="component" value="Unassembled WGS sequence"/>
</dbReference>
<dbReference type="AlphaFoldDB" id="A0A5A7QTF2"/>
<name>A0A5A7QTF2_STRAF</name>
<accession>A0A5A7QTF2</accession>
<dbReference type="EMBL" id="BKCP01008037">
    <property type="protein sequence ID" value="GER47707.1"/>
    <property type="molecule type" value="Genomic_DNA"/>
</dbReference>
<reference evidence="3" key="1">
    <citation type="journal article" date="2019" name="Curr. Biol.">
        <title>Genome Sequence of Striga asiatica Provides Insight into the Evolution of Plant Parasitism.</title>
        <authorList>
            <person name="Yoshida S."/>
            <person name="Kim S."/>
            <person name="Wafula E.K."/>
            <person name="Tanskanen J."/>
            <person name="Kim Y.M."/>
            <person name="Honaas L."/>
            <person name="Yang Z."/>
            <person name="Spallek T."/>
            <person name="Conn C.E."/>
            <person name="Ichihashi Y."/>
            <person name="Cheong K."/>
            <person name="Cui S."/>
            <person name="Der J.P."/>
            <person name="Gundlach H."/>
            <person name="Jiao Y."/>
            <person name="Hori C."/>
            <person name="Ishida J.K."/>
            <person name="Kasahara H."/>
            <person name="Kiba T."/>
            <person name="Kim M.S."/>
            <person name="Koo N."/>
            <person name="Laohavisit A."/>
            <person name="Lee Y.H."/>
            <person name="Lumba S."/>
            <person name="McCourt P."/>
            <person name="Mortimer J.C."/>
            <person name="Mutuku J.M."/>
            <person name="Nomura T."/>
            <person name="Sasaki-Sekimoto Y."/>
            <person name="Seto Y."/>
            <person name="Wang Y."/>
            <person name="Wakatake T."/>
            <person name="Sakakibara H."/>
            <person name="Demura T."/>
            <person name="Yamaguchi S."/>
            <person name="Yoneyama K."/>
            <person name="Manabe R.I."/>
            <person name="Nelson D.C."/>
            <person name="Schulman A.H."/>
            <person name="Timko M.P."/>
            <person name="dePamphilis C.W."/>
            <person name="Choi D."/>
            <person name="Shirasu K."/>
        </authorList>
    </citation>
    <scope>NUCLEOTIDE SEQUENCE [LARGE SCALE GENOMIC DNA]</scope>
    <source>
        <strain evidence="3">cv. UVA1</strain>
    </source>
</reference>
<evidence type="ECO:0000256" key="1">
    <source>
        <dbReference type="SAM" id="MobiDB-lite"/>
    </source>
</evidence>
<evidence type="ECO:0000313" key="2">
    <source>
        <dbReference type="EMBL" id="GER47707.1"/>
    </source>
</evidence>
<keyword evidence="3" id="KW-1185">Reference proteome</keyword>
<sequence length="151" mass="17274">MVGSGLQCERAIFAPRSSTIYFRLFERIRTVGENSFALWRFAYRVAQSYRFQQCPSRPSAGYYGLTNAPLEVNYIEPDLWIAPPASGACTGIPDIEGEGVEPPIVLFKIRNRPMKSNSFSRRVEYSTGKRQLLRPKKGKRIEFEKKTSNEE</sequence>
<evidence type="ECO:0000313" key="3">
    <source>
        <dbReference type="Proteomes" id="UP000325081"/>
    </source>
</evidence>
<feature type="compositionally biased region" description="Basic and acidic residues" evidence="1">
    <location>
        <begin position="140"/>
        <end position="151"/>
    </location>
</feature>
<feature type="region of interest" description="Disordered" evidence="1">
    <location>
        <begin position="126"/>
        <end position="151"/>
    </location>
</feature>
<protein>
    <submittedName>
        <fullName evidence="2">NH(3)-dependent NAD(+) synthetase</fullName>
    </submittedName>
</protein>
<comment type="caution">
    <text evidence="2">The sequence shown here is derived from an EMBL/GenBank/DDBJ whole genome shotgun (WGS) entry which is preliminary data.</text>
</comment>
<organism evidence="2 3">
    <name type="scientific">Striga asiatica</name>
    <name type="common">Asiatic witchweed</name>
    <name type="synonym">Buchnera asiatica</name>
    <dbReference type="NCBI Taxonomy" id="4170"/>
    <lineage>
        <taxon>Eukaryota</taxon>
        <taxon>Viridiplantae</taxon>
        <taxon>Streptophyta</taxon>
        <taxon>Embryophyta</taxon>
        <taxon>Tracheophyta</taxon>
        <taxon>Spermatophyta</taxon>
        <taxon>Magnoliopsida</taxon>
        <taxon>eudicotyledons</taxon>
        <taxon>Gunneridae</taxon>
        <taxon>Pentapetalae</taxon>
        <taxon>asterids</taxon>
        <taxon>lamiids</taxon>
        <taxon>Lamiales</taxon>
        <taxon>Orobanchaceae</taxon>
        <taxon>Buchnereae</taxon>
        <taxon>Striga</taxon>
    </lineage>
</organism>
<gene>
    <name evidence="2" type="ORF">STAS_24834</name>
</gene>
<proteinExistence type="predicted"/>